<feature type="chain" id="PRO_5031296205" evidence="1">
    <location>
        <begin position="26"/>
        <end position="280"/>
    </location>
</feature>
<feature type="signal peptide" evidence="1">
    <location>
        <begin position="1"/>
        <end position="25"/>
    </location>
</feature>
<dbReference type="AlphaFoldDB" id="A0A7V2SIH4"/>
<dbReference type="PANTHER" id="PTHR35272">
    <property type="entry name" value="THIOL:DISULFIDE INTERCHANGE PROTEIN DSBC-RELATED"/>
    <property type="match status" value="1"/>
</dbReference>
<evidence type="ECO:0000259" key="2">
    <source>
        <dbReference type="Pfam" id="PF13462"/>
    </source>
</evidence>
<dbReference type="InterPro" id="IPR036249">
    <property type="entry name" value="Thioredoxin-like_sf"/>
</dbReference>
<dbReference type="Pfam" id="PF13462">
    <property type="entry name" value="Thioredoxin_4"/>
    <property type="match status" value="1"/>
</dbReference>
<keyword evidence="1" id="KW-0732">Signal</keyword>
<feature type="domain" description="Thioredoxin-like fold" evidence="2">
    <location>
        <begin position="123"/>
        <end position="275"/>
    </location>
</feature>
<reference evidence="3" key="1">
    <citation type="journal article" date="2020" name="mSystems">
        <title>Genome- and Community-Level Interaction Insights into Carbon Utilization and Element Cycling Functions of Hydrothermarchaeota in Hydrothermal Sediment.</title>
        <authorList>
            <person name="Zhou Z."/>
            <person name="Liu Y."/>
            <person name="Xu W."/>
            <person name="Pan J."/>
            <person name="Luo Z.H."/>
            <person name="Li M."/>
        </authorList>
    </citation>
    <scope>NUCLEOTIDE SEQUENCE [LARGE SCALE GENOMIC DNA]</scope>
    <source>
        <strain evidence="3">HyVt-513</strain>
    </source>
</reference>
<organism evidence="3">
    <name type="scientific">Nitratifractor salsuginis</name>
    <dbReference type="NCBI Taxonomy" id="269261"/>
    <lineage>
        <taxon>Bacteria</taxon>
        <taxon>Pseudomonadati</taxon>
        <taxon>Campylobacterota</taxon>
        <taxon>Epsilonproteobacteria</taxon>
        <taxon>Campylobacterales</taxon>
        <taxon>Sulfurovaceae</taxon>
        <taxon>Nitratifractor</taxon>
    </lineage>
</organism>
<dbReference type="InterPro" id="IPR012336">
    <property type="entry name" value="Thioredoxin-like_fold"/>
</dbReference>
<comment type="caution">
    <text evidence="3">The sequence shown here is derived from an EMBL/GenBank/DDBJ whole genome shotgun (WGS) entry which is preliminary data.</text>
</comment>
<accession>A0A7V2SIH4</accession>
<gene>
    <name evidence="3" type="ORF">ENJ74_01325</name>
</gene>
<name>A0A7V2SIH4_9BACT</name>
<protein>
    <submittedName>
        <fullName evidence="3">DsbA family protein</fullName>
    </submittedName>
</protein>
<dbReference type="PANTHER" id="PTHR35272:SF3">
    <property type="entry name" value="THIOL:DISULFIDE INTERCHANGE PROTEIN DSBC"/>
    <property type="match status" value="1"/>
</dbReference>
<dbReference type="InterPro" id="IPR051470">
    <property type="entry name" value="Thiol:disulfide_interchange"/>
</dbReference>
<dbReference type="EMBL" id="DRNO01000091">
    <property type="protein sequence ID" value="HFC03489.1"/>
    <property type="molecule type" value="Genomic_DNA"/>
</dbReference>
<sequence length="280" mass="31952">MKETMMSSMWKLSTSLIAATLIAGAAEFNLENFVRHTLVQNPRIKVEKVTKIAEQPLEGRPDWKAYMFTMDLAVGKKKQQVPEMVFVNSKDQLAAMSLIDMKTGRDLRNEIKPAMSADFYDKKHLVAGKADAPHKIVVFSDPQCPFCLDYMPGLLKDVRAHPDKVALYYYHMPLVSLHPVSEVLTRVMEHLQSQGKTDEAMKLYQLKIDPRLTDEKKILATIKKQLGIDLKPEDIDKPEYKKAVQEDMKKAASMMVRGTPTVYFDGKYDAGRSEYKQHLK</sequence>
<dbReference type="SUPFAM" id="SSF52833">
    <property type="entry name" value="Thioredoxin-like"/>
    <property type="match status" value="1"/>
</dbReference>
<evidence type="ECO:0000313" key="3">
    <source>
        <dbReference type="EMBL" id="HFC03489.1"/>
    </source>
</evidence>
<dbReference type="Proteomes" id="UP000885722">
    <property type="component" value="Unassembled WGS sequence"/>
</dbReference>
<evidence type="ECO:0000256" key="1">
    <source>
        <dbReference type="SAM" id="SignalP"/>
    </source>
</evidence>
<dbReference type="Gene3D" id="3.40.30.10">
    <property type="entry name" value="Glutaredoxin"/>
    <property type="match status" value="1"/>
</dbReference>
<proteinExistence type="predicted"/>